<accession>A0A6A6WU23</accession>
<organism evidence="1 2">
    <name type="scientific">Melanomma pulvis-pyrius CBS 109.77</name>
    <dbReference type="NCBI Taxonomy" id="1314802"/>
    <lineage>
        <taxon>Eukaryota</taxon>
        <taxon>Fungi</taxon>
        <taxon>Dikarya</taxon>
        <taxon>Ascomycota</taxon>
        <taxon>Pezizomycotina</taxon>
        <taxon>Dothideomycetes</taxon>
        <taxon>Pleosporomycetidae</taxon>
        <taxon>Pleosporales</taxon>
        <taxon>Melanommataceae</taxon>
        <taxon>Melanomma</taxon>
    </lineage>
</organism>
<reference evidence="1" key="1">
    <citation type="journal article" date="2020" name="Stud. Mycol.">
        <title>101 Dothideomycetes genomes: a test case for predicting lifestyles and emergence of pathogens.</title>
        <authorList>
            <person name="Haridas S."/>
            <person name="Albert R."/>
            <person name="Binder M."/>
            <person name="Bloem J."/>
            <person name="Labutti K."/>
            <person name="Salamov A."/>
            <person name="Andreopoulos B."/>
            <person name="Baker S."/>
            <person name="Barry K."/>
            <person name="Bills G."/>
            <person name="Bluhm B."/>
            <person name="Cannon C."/>
            <person name="Castanera R."/>
            <person name="Culley D."/>
            <person name="Daum C."/>
            <person name="Ezra D."/>
            <person name="Gonzalez J."/>
            <person name="Henrissat B."/>
            <person name="Kuo A."/>
            <person name="Liang C."/>
            <person name="Lipzen A."/>
            <person name="Lutzoni F."/>
            <person name="Magnuson J."/>
            <person name="Mondo S."/>
            <person name="Nolan M."/>
            <person name="Ohm R."/>
            <person name="Pangilinan J."/>
            <person name="Park H.-J."/>
            <person name="Ramirez L."/>
            <person name="Alfaro M."/>
            <person name="Sun H."/>
            <person name="Tritt A."/>
            <person name="Yoshinaga Y."/>
            <person name="Zwiers L.-H."/>
            <person name="Turgeon B."/>
            <person name="Goodwin S."/>
            <person name="Spatafora J."/>
            <person name="Crous P."/>
            <person name="Grigoriev I."/>
        </authorList>
    </citation>
    <scope>NUCLEOTIDE SEQUENCE</scope>
    <source>
        <strain evidence="1">CBS 109.77</strain>
    </source>
</reference>
<dbReference type="PANTHER" id="PTHR10622:SF11">
    <property type="entry name" value="HET-DOMAIN-CONTAINING PROTEIN"/>
    <property type="match status" value="1"/>
</dbReference>
<evidence type="ECO:0000313" key="1">
    <source>
        <dbReference type="EMBL" id="KAF2787247.1"/>
    </source>
</evidence>
<dbReference type="EMBL" id="MU002342">
    <property type="protein sequence ID" value="KAF2787247.1"/>
    <property type="molecule type" value="Genomic_DNA"/>
</dbReference>
<name>A0A6A6WU23_9PLEO</name>
<dbReference type="Proteomes" id="UP000799757">
    <property type="component" value="Unassembled WGS sequence"/>
</dbReference>
<protein>
    <submittedName>
        <fullName evidence="1">Uncharacterized protein</fullName>
    </submittedName>
</protein>
<dbReference type="AlphaFoldDB" id="A0A6A6WU23"/>
<dbReference type="OrthoDB" id="674604at2759"/>
<dbReference type="PANTHER" id="PTHR10622">
    <property type="entry name" value="HET DOMAIN-CONTAINING PROTEIN"/>
    <property type="match status" value="1"/>
</dbReference>
<evidence type="ECO:0000313" key="2">
    <source>
        <dbReference type="Proteomes" id="UP000799757"/>
    </source>
</evidence>
<gene>
    <name evidence="1" type="ORF">K505DRAFT_130385</name>
</gene>
<keyword evidence="2" id="KW-1185">Reference proteome</keyword>
<proteinExistence type="predicted"/>
<sequence length="103" mass="11374">MRLLKCLLGGDFQLVSFNDDVPPYAILSHPWTEGQEVTYNELVTGTGKEKTGYAKIRFAANELPRMASSTAGSIPAALHRLTTDDNALRKGWHMPPKMAAERT</sequence>